<dbReference type="FunFam" id="3.40.50.300:FF:000645">
    <property type="entry name" value="DNA mismatch repair protein"/>
    <property type="match status" value="1"/>
</dbReference>
<dbReference type="FunFam" id="1.10.1420.10:FF:000005">
    <property type="entry name" value="DNA mismatch repair protein"/>
    <property type="match status" value="1"/>
</dbReference>
<name>A0AAN9A952_HALRR</name>
<dbReference type="NCBIfam" id="NF003810">
    <property type="entry name" value="PRK05399.1"/>
    <property type="match status" value="1"/>
</dbReference>
<dbReference type="GO" id="GO:0032301">
    <property type="term" value="C:MutSalpha complex"/>
    <property type="evidence" value="ECO:0007669"/>
    <property type="project" value="TreeGrafter"/>
</dbReference>
<dbReference type="GO" id="GO:0006298">
    <property type="term" value="P:mismatch repair"/>
    <property type="evidence" value="ECO:0007669"/>
    <property type="project" value="InterPro"/>
</dbReference>
<dbReference type="SUPFAM" id="SSF63748">
    <property type="entry name" value="Tudor/PWWP/MBT"/>
    <property type="match status" value="1"/>
</dbReference>
<protein>
    <recommendedName>
        <fullName evidence="6">DNA mismatch repair protein</fullName>
    </recommendedName>
</protein>
<dbReference type="EMBL" id="JAXCGZ010011549">
    <property type="protein sequence ID" value="KAK7074527.1"/>
    <property type="molecule type" value="Genomic_DNA"/>
</dbReference>
<dbReference type="InterPro" id="IPR016151">
    <property type="entry name" value="DNA_mismatch_repair_MutS_N"/>
</dbReference>
<gene>
    <name evidence="10" type="primary">MSH6</name>
    <name evidence="10" type="ORF">SK128_015000</name>
</gene>
<dbReference type="Proteomes" id="UP001381693">
    <property type="component" value="Unassembled WGS sequence"/>
</dbReference>
<proteinExistence type="inferred from homology"/>
<evidence type="ECO:0000256" key="6">
    <source>
        <dbReference type="PIRNR" id="PIRNR037677"/>
    </source>
</evidence>
<feature type="domain" description="PWWP" evidence="9">
    <location>
        <begin position="56"/>
        <end position="103"/>
    </location>
</feature>
<evidence type="ECO:0000256" key="8">
    <source>
        <dbReference type="SAM" id="MobiDB-lite"/>
    </source>
</evidence>
<dbReference type="SUPFAM" id="SSF53150">
    <property type="entry name" value="DNA repair protein MutS, domain II"/>
    <property type="match status" value="1"/>
</dbReference>
<keyword evidence="11" id="KW-1185">Reference proteome</keyword>
<feature type="compositionally biased region" description="Acidic residues" evidence="8">
    <location>
        <begin position="220"/>
        <end position="244"/>
    </location>
</feature>
<dbReference type="InterPro" id="IPR036187">
    <property type="entry name" value="DNA_mismatch_repair_MutS_sf"/>
</dbReference>
<evidence type="ECO:0000256" key="7">
    <source>
        <dbReference type="RuleBase" id="RU003756"/>
    </source>
</evidence>
<dbReference type="PROSITE" id="PS50812">
    <property type="entry name" value="PWWP"/>
    <property type="match status" value="1"/>
</dbReference>
<accession>A0AAN9A952</accession>
<dbReference type="SUPFAM" id="SSF52540">
    <property type="entry name" value="P-loop containing nucleoside triphosphate hydrolases"/>
    <property type="match status" value="1"/>
</dbReference>
<dbReference type="CDD" id="cd05837">
    <property type="entry name" value="PWWP_MSH6"/>
    <property type="match status" value="1"/>
</dbReference>
<evidence type="ECO:0000256" key="5">
    <source>
        <dbReference type="ARBA" id="ARBA00023125"/>
    </source>
</evidence>
<dbReference type="SMART" id="SM00534">
    <property type="entry name" value="MUTSac"/>
    <property type="match status" value="1"/>
</dbReference>
<evidence type="ECO:0000256" key="1">
    <source>
        <dbReference type="ARBA" id="ARBA00006271"/>
    </source>
</evidence>
<dbReference type="GO" id="GO:0140664">
    <property type="term" value="F:ATP-dependent DNA damage sensor activity"/>
    <property type="evidence" value="ECO:0007669"/>
    <property type="project" value="InterPro"/>
</dbReference>
<comment type="similarity">
    <text evidence="1 6 7">Belongs to the DNA mismatch repair MutS family.</text>
</comment>
<dbReference type="Pfam" id="PF00855">
    <property type="entry name" value="PWWP"/>
    <property type="match status" value="1"/>
</dbReference>
<dbReference type="InterPro" id="IPR000432">
    <property type="entry name" value="DNA_mismatch_repair_MutS_C"/>
</dbReference>
<dbReference type="Gene3D" id="3.30.420.110">
    <property type="entry name" value="MutS, connector domain"/>
    <property type="match status" value="1"/>
</dbReference>
<dbReference type="PIRSF" id="PIRSF037677">
    <property type="entry name" value="DNA_mis_repair_Msh6"/>
    <property type="match status" value="1"/>
</dbReference>
<dbReference type="InterPro" id="IPR045076">
    <property type="entry name" value="MutS"/>
</dbReference>
<comment type="caution">
    <text evidence="10">The sequence shown here is derived from an EMBL/GenBank/DDBJ whole genome shotgun (WGS) entry which is preliminary data.</text>
</comment>
<dbReference type="Gene3D" id="3.40.50.300">
    <property type="entry name" value="P-loop containing nucleotide triphosphate hydrolases"/>
    <property type="match status" value="1"/>
</dbReference>
<keyword evidence="5 6" id="KW-0238">DNA-binding</keyword>
<feature type="compositionally biased region" description="Acidic residues" evidence="8">
    <location>
        <begin position="154"/>
        <end position="169"/>
    </location>
</feature>
<evidence type="ECO:0000256" key="2">
    <source>
        <dbReference type="ARBA" id="ARBA00022741"/>
    </source>
</evidence>
<dbReference type="PANTHER" id="PTHR11361">
    <property type="entry name" value="DNA MISMATCH REPAIR PROTEIN MUTS FAMILY MEMBER"/>
    <property type="match status" value="1"/>
</dbReference>
<dbReference type="GO" id="GO:0030983">
    <property type="term" value="F:mismatched DNA binding"/>
    <property type="evidence" value="ECO:0007669"/>
    <property type="project" value="UniProtKB-UniRule"/>
</dbReference>
<dbReference type="InterPro" id="IPR027417">
    <property type="entry name" value="P-loop_NTPase"/>
</dbReference>
<dbReference type="Pfam" id="PF05192">
    <property type="entry name" value="MutS_III"/>
    <property type="match status" value="1"/>
</dbReference>
<dbReference type="Gene3D" id="3.40.1170.10">
    <property type="entry name" value="DNA repair protein MutS, domain I"/>
    <property type="match status" value="1"/>
</dbReference>
<evidence type="ECO:0000259" key="9">
    <source>
        <dbReference type="PROSITE" id="PS50812"/>
    </source>
</evidence>
<dbReference type="InterPro" id="IPR007861">
    <property type="entry name" value="DNA_mismatch_repair_MutS_clamp"/>
</dbReference>
<dbReference type="Gene3D" id="1.10.1420.10">
    <property type="match status" value="2"/>
</dbReference>
<keyword evidence="4 6" id="KW-0067">ATP-binding</keyword>
<dbReference type="InterPro" id="IPR017261">
    <property type="entry name" value="DNA_mismatch_repair_MutS/MSH"/>
</dbReference>
<sequence>MFADDAKIVNKVIDENNGRELQDFLTFISISLQWVFVSQGKPQPPTVMSNHSNIKVLDIVWSKLDGYPWWPGLVCVNPTDKVFLRHGQVHVQFFDDPPTRGWVRDIFVKPYGTPGESGIPTYKDPSWHKAVEEASMALELTPEDRKNLLVEMLPSDDEDLNMETDEEESDKSKENVDINISKISNKNSNDRKEPEKKRRRIILHSGSESEDEYKPGKDAEESDDSVSSGEEENELSEPETESEIDSPVKKNNKRKRASAGSSLKKANFSMDSPAPTKTPSSAPGTPKVSENTKSKLSLFAAKDVPAKPADSGESWPFMRYKWLQLENIRDREKRPPTHPDYNPRTLYVPEDFLNQQTPGMRQWWELKSRHYDTVLFFKMGKFYELFHMDATMGVQELGLLMMKGEQAHVGFPEIAYGRYSSTLIDKGYKVARIEQMETPDMMEKRCKNLNRPTKFDRVVRREVCQVTTKATRVYSVLDGEASDSSTVYLLALTERPIRGAGDESEFGVAFIDTSIGTFYLGQFADDRHASRLRTLMAHYPPAQVLVEKNRLSQKAQKVVNLAVPSNLCENLVSEKEFWTSNKTLNFLADGIYFKEEGQNSSLIWPEVLKELLDDNDNLGRTANPNYELAISALGALTWYLMDCKLEEELLTRKMFMRYHPVDSAARENLEKTAVPTFISGRHHMVLDGASLRNLEVFENSRGGTEGTLFQKLDHCLTPFGKRLLRKWICSPLCHPSSIESRLDAVEDLSKHSDIIEEITPLMKGLPDLERLLARIHSQGLNRSANHPDTRAIFFEDVKYNKKKVSDFLATINGFKTCVDIQRAFKGVADSLKSRLLKKCVSGSKADGDFPSLKKILKFFDTAFDHDEAKREGTIIPSSGVDSEYDEAVTQIKSTKDRLSDYLKEQSRYFGTKVVYWGNDKKRYQLEVPDHACRKANDNYELISQKKGFKRYWTDTTKELLADMISGEEHRDVALKDIARRIFSQFDQHQKAWESALQCISVLDVLMSLMCYSKDASTVRPSVFFPKEDSEPFVEIRDGLHPCVVTTFSGDEFIPNDLVVNSKSDDAHAALVLVTGPNMGGKSTLMRQTALICILAQMGSFVPAGSCQLTPIDRIFTRLGASDRIMMGESTFFVELAETSSIIQHATPHSLVLVDELGRGTATYDGTAIASAVVQALVKIKCRTLFSTHYHSLVDDFAHMENVSLGHMACMVEGENEDDPSQETITFLYKFIKGACPKSYGFNAARLADLPDSVIRKGSQKSREFEKISQKKQLFSDLLNCKNNIHKMIESLQKLVDVH</sequence>
<evidence type="ECO:0000256" key="4">
    <source>
        <dbReference type="ARBA" id="ARBA00022840"/>
    </source>
</evidence>
<dbReference type="Pfam" id="PF05190">
    <property type="entry name" value="MutS_IV"/>
    <property type="match status" value="1"/>
</dbReference>
<dbReference type="InterPro" id="IPR007696">
    <property type="entry name" value="DNA_mismatch_repair_MutS_core"/>
</dbReference>
<dbReference type="SMART" id="SM00533">
    <property type="entry name" value="MUTSd"/>
    <property type="match status" value="1"/>
</dbReference>
<evidence type="ECO:0000313" key="10">
    <source>
        <dbReference type="EMBL" id="KAK7074527.1"/>
    </source>
</evidence>
<feature type="region of interest" description="Disordered" evidence="8">
    <location>
        <begin position="153"/>
        <end position="292"/>
    </location>
</feature>
<dbReference type="GO" id="GO:0005524">
    <property type="term" value="F:ATP binding"/>
    <property type="evidence" value="ECO:0007669"/>
    <property type="project" value="UniProtKB-UniRule"/>
</dbReference>
<dbReference type="PANTHER" id="PTHR11361:SF148">
    <property type="entry name" value="DNA MISMATCH REPAIR PROTEIN MSH6"/>
    <property type="match status" value="1"/>
</dbReference>
<keyword evidence="2 6" id="KW-0547">Nucleotide-binding</keyword>
<dbReference type="Gene3D" id="2.30.30.140">
    <property type="match status" value="1"/>
</dbReference>
<dbReference type="Pfam" id="PF00488">
    <property type="entry name" value="MutS_V"/>
    <property type="match status" value="1"/>
</dbReference>
<keyword evidence="3 6" id="KW-0227">DNA damage</keyword>
<dbReference type="SUPFAM" id="SSF48334">
    <property type="entry name" value="DNA repair protein MutS, domain III"/>
    <property type="match status" value="1"/>
</dbReference>
<dbReference type="SUPFAM" id="SSF55271">
    <property type="entry name" value="DNA repair protein MutS, domain I"/>
    <property type="match status" value="1"/>
</dbReference>
<dbReference type="SMART" id="SM00293">
    <property type="entry name" value="PWWP"/>
    <property type="match status" value="1"/>
</dbReference>
<keyword evidence="6 7" id="KW-0234">DNA repair</keyword>
<feature type="compositionally biased region" description="Low complexity" evidence="8">
    <location>
        <begin position="272"/>
        <end position="287"/>
    </location>
</feature>
<dbReference type="FunFam" id="3.40.1170.10:FF:000002">
    <property type="entry name" value="DNA mismatch repair protein"/>
    <property type="match status" value="1"/>
</dbReference>
<feature type="compositionally biased region" description="Low complexity" evidence="8">
    <location>
        <begin position="178"/>
        <end position="187"/>
    </location>
</feature>
<evidence type="ECO:0000313" key="11">
    <source>
        <dbReference type="Proteomes" id="UP001381693"/>
    </source>
</evidence>
<organism evidence="10 11">
    <name type="scientific">Halocaridina rubra</name>
    <name type="common">Hawaiian red shrimp</name>
    <dbReference type="NCBI Taxonomy" id="373956"/>
    <lineage>
        <taxon>Eukaryota</taxon>
        <taxon>Metazoa</taxon>
        <taxon>Ecdysozoa</taxon>
        <taxon>Arthropoda</taxon>
        <taxon>Crustacea</taxon>
        <taxon>Multicrustacea</taxon>
        <taxon>Malacostraca</taxon>
        <taxon>Eumalacostraca</taxon>
        <taxon>Eucarida</taxon>
        <taxon>Decapoda</taxon>
        <taxon>Pleocyemata</taxon>
        <taxon>Caridea</taxon>
        <taxon>Atyoidea</taxon>
        <taxon>Atyidae</taxon>
        <taxon>Halocaridina</taxon>
    </lineage>
</organism>
<dbReference type="InterPro" id="IPR007695">
    <property type="entry name" value="DNA_mismatch_repair_MutS-lik_N"/>
</dbReference>
<dbReference type="InterPro" id="IPR036678">
    <property type="entry name" value="MutS_con_dom_sf"/>
</dbReference>
<comment type="function">
    <text evidence="6 7">Component of the post-replicative DNA mismatch repair system (MMR).</text>
</comment>
<reference evidence="10 11" key="1">
    <citation type="submission" date="2023-11" db="EMBL/GenBank/DDBJ databases">
        <title>Halocaridina rubra genome assembly.</title>
        <authorList>
            <person name="Smith C."/>
        </authorList>
    </citation>
    <scope>NUCLEOTIDE SEQUENCE [LARGE SCALE GENOMIC DNA]</scope>
    <source>
        <strain evidence="10">EP-1</strain>
        <tissue evidence="10">Whole</tissue>
    </source>
</reference>
<dbReference type="Pfam" id="PF05188">
    <property type="entry name" value="MutS_II"/>
    <property type="match status" value="1"/>
</dbReference>
<dbReference type="InterPro" id="IPR007860">
    <property type="entry name" value="DNA_mmatch_repair_MutS_con_dom"/>
</dbReference>
<dbReference type="Pfam" id="PF01624">
    <property type="entry name" value="MutS_I"/>
    <property type="match status" value="1"/>
</dbReference>
<dbReference type="InterPro" id="IPR000313">
    <property type="entry name" value="PWWP_dom"/>
</dbReference>
<evidence type="ECO:0000256" key="3">
    <source>
        <dbReference type="ARBA" id="ARBA00022763"/>
    </source>
</evidence>
<dbReference type="PROSITE" id="PS00486">
    <property type="entry name" value="DNA_MISMATCH_REPAIR_2"/>
    <property type="match status" value="1"/>
</dbReference>